<dbReference type="GO" id="GO:0003723">
    <property type="term" value="F:RNA binding"/>
    <property type="evidence" value="ECO:0007669"/>
    <property type="project" value="InterPro"/>
</dbReference>
<feature type="domain" description="DYW" evidence="8">
    <location>
        <begin position="578"/>
        <end position="670"/>
    </location>
</feature>
<sequence length="670" mass="74849">MSKRRVCLLTVKSLSAFPKVRFPGDSSCPIKSTFLSRNLSTAQSLKLPTDDFGGVSPNERQSHAGSWSNPRASGLNPDGGFGDTNGNSWNYQDREKGNLAGFSGPDYTENTSRNYCRNGSSFNQNSVWENNGSVGGNYGYGNEQFQQNLQGSNMPNSWNSRATYQQGLQGSNIPNSRNSDSLYRVNDNVQRTGQGYMENANGNVQNPNGYWSRGLSPSQNSLHLQNGMYEHGAGSSGMMHHRLPPMQDGHNLNDGLNQQQAGTQAGAIAFGSAMDGDLLEELDKFCKDGKAKEAVEILLKLQGMQVTVNFDCLLRLISVCGESMALKEAKQVHEHIMRAMSSPNVNTYNKIMEMYSKCGAMDDALDVFNNMPERDWISWDTMITWLAKNELGEDAIDLFTQFKEAGFRPNSKMFIGVFLACGVLGDMDEGMFHLMSMKKDFDIIPTMEHHLSIVQMLGSAGYLDEALEFIHKMHLEQNINVWETLMYLSRVQGNLELGDRCAEIVEQLDPSRLDKESKAGLVPVRASDIALVREKKLASQNLLERRTQGYRAGDKSSPDTDKIYGLLRNLKAQMIEAGYVPETRFVLHDVDQESKEEAIHAHSERLALAQGFLTSPARMPVRVTKNLRVCGDCHNACKIISYIVGRQLIMRDNKRFHHMKDGVCSCNDYW</sequence>
<comment type="similarity">
    <text evidence="2">Belongs to the PPR family. PCMP-H subfamily.</text>
</comment>
<keyword evidence="4" id="KW-0809">Transit peptide</keyword>
<dbReference type="GO" id="GO:0008270">
    <property type="term" value="F:zinc ion binding"/>
    <property type="evidence" value="ECO:0007669"/>
    <property type="project" value="InterPro"/>
</dbReference>
<evidence type="ECO:0000256" key="6">
    <source>
        <dbReference type="PROSITE-ProRule" id="PRU00708"/>
    </source>
</evidence>
<keyword evidence="3" id="KW-0677">Repeat</keyword>
<dbReference type="AlphaFoldDB" id="A0AAV2F7Z4"/>
<evidence type="ECO:0000313" key="10">
    <source>
        <dbReference type="Proteomes" id="UP001497516"/>
    </source>
</evidence>
<dbReference type="InterPro" id="IPR002885">
    <property type="entry name" value="PPR_rpt"/>
</dbReference>
<dbReference type="Proteomes" id="UP001497516">
    <property type="component" value="Chromosome 6"/>
</dbReference>
<dbReference type="PROSITE" id="PS51375">
    <property type="entry name" value="PPR"/>
    <property type="match status" value="1"/>
</dbReference>
<dbReference type="InterPro" id="IPR046960">
    <property type="entry name" value="PPR_At4g14850-like_plant"/>
</dbReference>
<evidence type="ECO:0000256" key="2">
    <source>
        <dbReference type="ARBA" id="ARBA00006643"/>
    </source>
</evidence>
<dbReference type="PANTHER" id="PTHR47926:SF388">
    <property type="entry name" value="DYW DOMAIN-CONTAINING PROTEIN"/>
    <property type="match status" value="1"/>
</dbReference>
<evidence type="ECO:0000313" key="9">
    <source>
        <dbReference type="EMBL" id="CAL1394361.1"/>
    </source>
</evidence>
<feature type="region of interest" description="Disordered" evidence="7">
    <location>
        <begin position="47"/>
        <end position="105"/>
    </location>
</feature>
<proteinExistence type="inferred from homology"/>
<reference evidence="9 10" key="1">
    <citation type="submission" date="2024-04" db="EMBL/GenBank/DDBJ databases">
        <authorList>
            <person name="Fracassetti M."/>
        </authorList>
    </citation>
    <scope>NUCLEOTIDE SEQUENCE [LARGE SCALE GENOMIC DNA]</scope>
</reference>
<dbReference type="PANTHER" id="PTHR47926">
    <property type="entry name" value="PENTATRICOPEPTIDE REPEAT-CONTAINING PROTEIN"/>
    <property type="match status" value="1"/>
</dbReference>
<comment type="subcellular location">
    <subcellularLocation>
        <location evidence="1">Mitochondrion</location>
    </subcellularLocation>
</comment>
<gene>
    <name evidence="9" type="ORF">LTRI10_LOCUS34867</name>
</gene>
<keyword evidence="10" id="KW-1185">Reference proteome</keyword>
<evidence type="ECO:0000259" key="8">
    <source>
        <dbReference type="Pfam" id="PF14432"/>
    </source>
</evidence>
<organism evidence="9 10">
    <name type="scientific">Linum trigynum</name>
    <dbReference type="NCBI Taxonomy" id="586398"/>
    <lineage>
        <taxon>Eukaryota</taxon>
        <taxon>Viridiplantae</taxon>
        <taxon>Streptophyta</taxon>
        <taxon>Embryophyta</taxon>
        <taxon>Tracheophyta</taxon>
        <taxon>Spermatophyta</taxon>
        <taxon>Magnoliopsida</taxon>
        <taxon>eudicotyledons</taxon>
        <taxon>Gunneridae</taxon>
        <taxon>Pentapetalae</taxon>
        <taxon>rosids</taxon>
        <taxon>fabids</taxon>
        <taxon>Malpighiales</taxon>
        <taxon>Linaceae</taxon>
        <taxon>Linum</taxon>
    </lineage>
</organism>
<evidence type="ECO:0000256" key="3">
    <source>
        <dbReference type="ARBA" id="ARBA00022737"/>
    </source>
</evidence>
<evidence type="ECO:0000256" key="1">
    <source>
        <dbReference type="ARBA" id="ARBA00004173"/>
    </source>
</evidence>
<evidence type="ECO:0000256" key="4">
    <source>
        <dbReference type="ARBA" id="ARBA00022946"/>
    </source>
</evidence>
<dbReference type="EMBL" id="OZ034819">
    <property type="protein sequence ID" value="CAL1394361.1"/>
    <property type="molecule type" value="Genomic_DNA"/>
</dbReference>
<name>A0AAV2F7Z4_9ROSI</name>
<dbReference type="Pfam" id="PF01535">
    <property type="entry name" value="PPR"/>
    <property type="match status" value="3"/>
</dbReference>
<keyword evidence="5" id="KW-0496">Mitochondrion</keyword>
<dbReference type="InterPro" id="IPR032867">
    <property type="entry name" value="DYW_dom"/>
</dbReference>
<feature type="repeat" description="PPR" evidence="6">
    <location>
        <begin position="344"/>
        <end position="378"/>
    </location>
</feature>
<dbReference type="InterPro" id="IPR011990">
    <property type="entry name" value="TPR-like_helical_dom_sf"/>
</dbReference>
<dbReference type="Pfam" id="PF14432">
    <property type="entry name" value="DYW_deaminase"/>
    <property type="match status" value="1"/>
</dbReference>
<dbReference type="Gene3D" id="1.25.40.10">
    <property type="entry name" value="Tetratricopeptide repeat domain"/>
    <property type="match status" value="1"/>
</dbReference>
<accession>A0AAV2F7Z4</accession>
<evidence type="ECO:0000256" key="7">
    <source>
        <dbReference type="SAM" id="MobiDB-lite"/>
    </source>
</evidence>
<protein>
    <recommendedName>
        <fullName evidence="8">DYW domain-containing protein</fullName>
    </recommendedName>
</protein>
<evidence type="ECO:0000256" key="5">
    <source>
        <dbReference type="ARBA" id="ARBA00023128"/>
    </source>
</evidence>
<dbReference type="FunFam" id="1.25.40.10:FF:000503">
    <property type="entry name" value="Pentatricopeptide repeat-containing protein, mitochondrial"/>
    <property type="match status" value="1"/>
</dbReference>
<dbReference type="GO" id="GO:0005739">
    <property type="term" value="C:mitochondrion"/>
    <property type="evidence" value="ECO:0007669"/>
    <property type="project" value="UniProtKB-SubCell"/>
</dbReference>
<dbReference type="NCBIfam" id="TIGR00756">
    <property type="entry name" value="PPR"/>
    <property type="match status" value="2"/>
</dbReference>
<dbReference type="GO" id="GO:0009451">
    <property type="term" value="P:RNA modification"/>
    <property type="evidence" value="ECO:0007669"/>
    <property type="project" value="InterPro"/>
</dbReference>